<evidence type="ECO:0000256" key="1">
    <source>
        <dbReference type="SAM" id="Phobius"/>
    </source>
</evidence>
<comment type="caution">
    <text evidence="2">The sequence shown here is derived from an EMBL/GenBank/DDBJ whole genome shotgun (WGS) entry which is preliminary data.</text>
</comment>
<keyword evidence="1" id="KW-0812">Transmembrane</keyword>
<evidence type="ECO:0000313" key="3">
    <source>
        <dbReference type="Proteomes" id="UP000276349"/>
    </source>
</evidence>
<organism evidence="2 3">
    <name type="scientific">Lysinibacillus telephonicus</name>
    <dbReference type="NCBI Taxonomy" id="1714840"/>
    <lineage>
        <taxon>Bacteria</taxon>
        <taxon>Bacillati</taxon>
        <taxon>Bacillota</taxon>
        <taxon>Bacilli</taxon>
        <taxon>Bacillales</taxon>
        <taxon>Bacillaceae</taxon>
        <taxon>Lysinibacillus</taxon>
    </lineage>
</organism>
<protein>
    <submittedName>
        <fullName evidence="2">Uncharacterized protein</fullName>
    </submittedName>
</protein>
<feature type="transmembrane region" description="Helical" evidence="1">
    <location>
        <begin position="7"/>
        <end position="27"/>
    </location>
</feature>
<dbReference type="EMBL" id="RXNR01000107">
    <property type="protein sequence ID" value="RTQ86934.1"/>
    <property type="molecule type" value="Genomic_DNA"/>
</dbReference>
<name>A0A3S0HEQ4_9BACI</name>
<keyword evidence="1" id="KW-1133">Transmembrane helix</keyword>
<sequence>MGKYVSIFFLTIIISIFLFFLFANFISGEGDEGLIVVIGIINVVLTSFLISLIYYLIDLIKKNIRERRN</sequence>
<feature type="transmembrane region" description="Helical" evidence="1">
    <location>
        <begin position="33"/>
        <end position="57"/>
    </location>
</feature>
<dbReference type="Proteomes" id="UP000276349">
    <property type="component" value="Unassembled WGS sequence"/>
</dbReference>
<accession>A0A3S0HEQ4</accession>
<reference evidence="2 3" key="1">
    <citation type="submission" date="2018-12" db="EMBL/GenBank/DDBJ databases">
        <authorList>
            <person name="Yu L."/>
        </authorList>
    </citation>
    <scope>NUCLEOTIDE SEQUENCE [LARGE SCALE GENOMIC DNA]</scope>
    <source>
        <strain evidence="2 3">S5H2222</strain>
    </source>
</reference>
<dbReference type="RefSeq" id="WP_126296257.1">
    <property type="nucleotide sequence ID" value="NZ_CP155468.1"/>
</dbReference>
<keyword evidence="3" id="KW-1185">Reference proteome</keyword>
<proteinExistence type="predicted"/>
<evidence type="ECO:0000313" key="2">
    <source>
        <dbReference type="EMBL" id="RTQ86934.1"/>
    </source>
</evidence>
<dbReference type="AlphaFoldDB" id="A0A3S0HEQ4"/>
<keyword evidence="1" id="KW-0472">Membrane</keyword>
<gene>
    <name evidence="2" type="ORF">EKG35_19685</name>
</gene>